<dbReference type="EMBL" id="KV441560">
    <property type="protein sequence ID" value="OAG00086.1"/>
    <property type="molecule type" value="Genomic_DNA"/>
</dbReference>
<feature type="region of interest" description="Disordered" evidence="1">
    <location>
        <begin position="91"/>
        <end position="271"/>
    </location>
</feature>
<dbReference type="STRING" id="1460663.A0A177BY75"/>
<feature type="compositionally biased region" description="Acidic residues" evidence="1">
    <location>
        <begin position="218"/>
        <end position="228"/>
    </location>
</feature>
<proteinExistence type="predicted"/>
<feature type="region of interest" description="Disordered" evidence="1">
    <location>
        <begin position="303"/>
        <end position="331"/>
    </location>
</feature>
<feature type="compositionally biased region" description="Polar residues" evidence="1">
    <location>
        <begin position="259"/>
        <end position="269"/>
    </location>
</feature>
<protein>
    <submittedName>
        <fullName evidence="2">Uncharacterized protein</fullName>
    </submittedName>
</protein>
<dbReference type="AlphaFoldDB" id="A0A177BY75"/>
<dbReference type="OrthoDB" id="5389296at2759"/>
<sequence>MQPRHNEITSGLTTDEYSSQRCGSLRLRARDGAFGNRVGASSRFLSVPTPPPRDAVAQPFTSSTFGLATAISCNYGTSNTMPLQTPSPHRFLAPGPPATQKPKLKPRSGLRNVQTPRPTALHSRSTYEDTNETTRVVPAKRFVLPQPSSRNPPNTGERRRGRDQHDEAWADTPITRRPKPRLSKAESIDCTSPSSSANTAVNVLPSIEQSSILVEDKGQEDDTDEEEILFVREERNKRRRVSPDPSTSPSHARTEPATPHQQSSPQIASPVSHRFKIASSRPNVAEQASTPVVDRPTHPRPHFILPQLSPSPTKSVVPLPETFSPSRKHGKYVPNGMASTLQSWILETANTGYSANTNASVSWGRDKEDGVKLRIEVLSVMGGRGSGESEVECWPGGVVFLRGVTDASLSHAAGTLGFTQPEGNYNERPEFKIMLAGQGGARGKGCVRVREGGFVGVRTPIWDVHVGQGQEEERLLVGVDWMVL</sequence>
<reference evidence="2 3" key="1">
    <citation type="submission" date="2016-05" db="EMBL/GenBank/DDBJ databases">
        <title>Comparative analysis of secretome profiles of manganese(II)-oxidizing ascomycete fungi.</title>
        <authorList>
            <consortium name="DOE Joint Genome Institute"/>
            <person name="Zeiner C.A."/>
            <person name="Purvine S.O."/>
            <person name="Zink E.M."/>
            <person name="Wu S."/>
            <person name="Pasa-Tolic L."/>
            <person name="Chaput D.L."/>
            <person name="Haridas S."/>
            <person name="Grigoriev I.V."/>
            <person name="Santelli C.M."/>
            <person name="Hansel C.M."/>
        </authorList>
    </citation>
    <scope>NUCLEOTIDE SEQUENCE [LARGE SCALE GENOMIC DNA]</scope>
    <source>
        <strain evidence="2 3">AP3s5-JAC2a</strain>
    </source>
</reference>
<dbReference type="GeneID" id="28765725"/>
<dbReference type="RefSeq" id="XP_018030451.1">
    <property type="nucleotide sequence ID" value="XM_018182239.1"/>
</dbReference>
<accession>A0A177BY75</accession>
<feature type="compositionally biased region" description="Polar residues" evidence="1">
    <location>
        <begin position="189"/>
        <end position="212"/>
    </location>
</feature>
<dbReference type="InParanoid" id="A0A177BY75"/>
<dbReference type="Proteomes" id="UP000077069">
    <property type="component" value="Unassembled WGS sequence"/>
</dbReference>
<name>A0A177BY75_9PLEO</name>
<keyword evidence="3" id="KW-1185">Reference proteome</keyword>
<feature type="compositionally biased region" description="Basic and acidic residues" evidence="1">
    <location>
        <begin position="156"/>
        <end position="168"/>
    </location>
</feature>
<evidence type="ECO:0000256" key="1">
    <source>
        <dbReference type="SAM" id="MobiDB-lite"/>
    </source>
</evidence>
<organism evidence="2 3">
    <name type="scientific">Paraphaeosphaeria sporulosa</name>
    <dbReference type="NCBI Taxonomy" id="1460663"/>
    <lineage>
        <taxon>Eukaryota</taxon>
        <taxon>Fungi</taxon>
        <taxon>Dikarya</taxon>
        <taxon>Ascomycota</taxon>
        <taxon>Pezizomycotina</taxon>
        <taxon>Dothideomycetes</taxon>
        <taxon>Pleosporomycetidae</taxon>
        <taxon>Pleosporales</taxon>
        <taxon>Massarineae</taxon>
        <taxon>Didymosphaeriaceae</taxon>
        <taxon>Paraphaeosphaeria</taxon>
    </lineage>
</organism>
<evidence type="ECO:0000313" key="2">
    <source>
        <dbReference type="EMBL" id="OAG00086.1"/>
    </source>
</evidence>
<evidence type="ECO:0000313" key="3">
    <source>
        <dbReference type="Proteomes" id="UP000077069"/>
    </source>
</evidence>
<gene>
    <name evidence="2" type="ORF">CC84DRAFT_1209768</name>
</gene>